<name>A0A2P2KHM5_RHIMU</name>
<dbReference type="AlphaFoldDB" id="A0A2P2KHM5"/>
<protein>
    <submittedName>
        <fullName evidence="1">Uncharacterized protein LOC105637462</fullName>
    </submittedName>
</protein>
<proteinExistence type="predicted"/>
<evidence type="ECO:0000313" key="1">
    <source>
        <dbReference type="EMBL" id="MBX05197.1"/>
    </source>
</evidence>
<accession>A0A2P2KHM5</accession>
<sequence length="46" mass="5156">MLKLSWKATNMSQSDKIDSLLEVKVDIRSNLAATSNPPKSNEKIPR</sequence>
<dbReference type="EMBL" id="GGEC01024713">
    <property type="protein sequence ID" value="MBX05197.1"/>
    <property type="molecule type" value="Transcribed_RNA"/>
</dbReference>
<reference evidence="1" key="1">
    <citation type="submission" date="2018-02" db="EMBL/GenBank/DDBJ databases">
        <title>Rhizophora mucronata_Transcriptome.</title>
        <authorList>
            <person name="Meera S.P."/>
            <person name="Sreeshan A."/>
            <person name="Augustine A."/>
        </authorList>
    </citation>
    <scope>NUCLEOTIDE SEQUENCE</scope>
    <source>
        <tissue evidence="1">Leaf</tissue>
    </source>
</reference>
<organism evidence="1">
    <name type="scientific">Rhizophora mucronata</name>
    <name type="common">Asiatic mangrove</name>
    <dbReference type="NCBI Taxonomy" id="61149"/>
    <lineage>
        <taxon>Eukaryota</taxon>
        <taxon>Viridiplantae</taxon>
        <taxon>Streptophyta</taxon>
        <taxon>Embryophyta</taxon>
        <taxon>Tracheophyta</taxon>
        <taxon>Spermatophyta</taxon>
        <taxon>Magnoliopsida</taxon>
        <taxon>eudicotyledons</taxon>
        <taxon>Gunneridae</taxon>
        <taxon>Pentapetalae</taxon>
        <taxon>rosids</taxon>
        <taxon>fabids</taxon>
        <taxon>Malpighiales</taxon>
        <taxon>Rhizophoraceae</taxon>
        <taxon>Rhizophora</taxon>
    </lineage>
</organism>